<dbReference type="AlphaFoldDB" id="A0A1C3EQ54"/>
<keyword evidence="1" id="KW-0472">Membrane</keyword>
<dbReference type="EMBL" id="LYBM01000004">
    <property type="protein sequence ID" value="ODA35378.1"/>
    <property type="molecule type" value="Genomic_DNA"/>
</dbReference>
<keyword evidence="1" id="KW-1133">Transmembrane helix</keyword>
<proteinExistence type="predicted"/>
<gene>
    <name evidence="2" type="ORF">A8L45_04230</name>
</gene>
<comment type="caution">
    <text evidence="2">The sequence shown here is derived from an EMBL/GenBank/DDBJ whole genome shotgun (WGS) entry which is preliminary data.</text>
</comment>
<protein>
    <submittedName>
        <fullName evidence="2">Uncharacterized protein</fullName>
    </submittedName>
</protein>
<evidence type="ECO:0000313" key="2">
    <source>
        <dbReference type="EMBL" id="ODA35378.1"/>
    </source>
</evidence>
<feature type="transmembrane region" description="Helical" evidence="1">
    <location>
        <begin position="45"/>
        <end position="64"/>
    </location>
</feature>
<dbReference type="RefSeq" id="WP_068899565.1">
    <property type="nucleotide sequence ID" value="NZ_JBHUIF010000003.1"/>
</dbReference>
<name>A0A1C3EQ54_9GAMM</name>
<feature type="transmembrane region" description="Helical" evidence="1">
    <location>
        <begin position="6"/>
        <end position="33"/>
    </location>
</feature>
<reference evidence="2 3" key="1">
    <citation type="submission" date="2016-05" db="EMBL/GenBank/DDBJ databases">
        <title>Genomic Taxonomy of the Vibrionaceae.</title>
        <authorList>
            <person name="Gomez-Gil B."/>
            <person name="Enciso-Ibarra J."/>
        </authorList>
    </citation>
    <scope>NUCLEOTIDE SEQUENCE [LARGE SCALE GENOMIC DNA]</scope>
    <source>
        <strain evidence="2 3">CAIM 1920</strain>
    </source>
</reference>
<evidence type="ECO:0000313" key="3">
    <source>
        <dbReference type="Proteomes" id="UP000094936"/>
    </source>
</evidence>
<keyword evidence="3" id="KW-1185">Reference proteome</keyword>
<dbReference type="Proteomes" id="UP000094936">
    <property type="component" value="Unassembled WGS sequence"/>
</dbReference>
<keyword evidence="1" id="KW-0812">Transmembrane</keyword>
<accession>A0A1C3EQ54</accession>
<dbReference type="STRING" id="1080227.A8L45_04230"/>
<evidence type="ECO:0000256" key="1">
    <source>
        <dbReference type="SAM" id="Phobius"/>
    </source>
</evidence>
<sequence>MKETFFTFVGGAILISAMIALTIAILHVFKFFYKLYIEYKIEPSALLKAMFFIIYVFISSQVIIEYTDLFNFNYHEKDMTMKEVK</sequence>
<organism evidence="2 3">
    <name type="scientific">Veronia pacifica</name>
    <dbReference type="NCBI Taxonomy" id="1080227"/>
    <lineage>
        <taxon>Bacteria</taxon>
        <taxon>Pseudomonadati</taxon>
        <taxon>Pseudomonadota</taxon>
        <taxon>Gammaproteobacteria</taxon>
        <taxon>Vibrionales</taxon>
        <taxon>Vibrionaceae</taxon>
        <taxon>Veronia</taxon>
    </lineage>
</organism>